<dbReference type="Gene3D" id="1.10.260.40">
    <property type="entry name" value="lambda repressor-like DNA-binding domains"/>
    <property type="match status" value="1"/>
</dbReference>
<dbReference type="InterPro" id="IPR010982">
    <property type="entry name" value="Lambda_DNA-bd_dom_sf"/>
</dbReference>
<proteinExistence type="predicted"/>
<sequence>MSRSKQKILRALGHLVKQRRTALGISQEELGMRANLDRTYISGVERGVRNPSITAIASLATGLGTTVSNLLENLEIEAENIE</sequence>
<dbReference type="InterPro" id="IPR001387">
    <property type="entry name" value="Cro/C1-type_HTH"/>
</dbReference>
<dbReference type="AlphaFoldDB" id="A0A6J4P3W7"/>
<feature type="domain" description="HTH cro/C1-type" evidence="2">
    <location>
        <begin position="16"/>
        <end position="70"/>
    </location>
</feature>
<reference evidence="3" key="1">
    <citation type="submission" date="2020-02" db="EMBL/GenBank/DDBJ databases">
        <authorList>
            <person name="Meier V. D."/>
        </authorList>
    </citation>
    <scope>NUCLEOTIDE SEQUENCE</scope>
    <source>
        <strain evidence="3">AVDCRST_MAG84</strain>
    </source>
</reference>
<dbReference type="EMBL" id="CADCTZ010001563">
    <property type="protein sequence ID" value="CAA9405456.1"/>
    <property type="molecule type" value="Genomic_DNA"/>
</dbReference>
<dbReference type="CDD" id="cd00093">
    <property type="entry name" value="HTH_XRE"/>
    <property type="match status" value="1"/>
</dbReference>
<dbReference type="SMART" id="SM00530">
    <property type="entry name" value="HTH_XRE"/>
    <property type="match status" value="1"/>
</dbReference>
<organism evidence="3">
    <name type="scientific">uncultured Microcoleus sp</name>
    <dbReference type="NCBI Taxonomy" id="259945"/>
    <lineage>
        <taxon>Bacteria</taxon>
        <taxon>Bacillati</taxon>
        <taxon>Cyanobacteriota</taxon>
        <taxon>Cyanophyceae</taxon>
        <taxon>Oscillatoriophycideae</taxon>
        <taxon>Oscillatoriales</taxon>
        <taxon>Microcoleaceae</taxon>
        <taxon>Microcoleus</taxon>
        <taxon>environmental samples</taxon>
    </lineage>
</organism>
<name>A0A6J4P3W7_9CYAN</name>
<dbReference type="GO" id="GO:0005829">
    <property type="term" value="C:cytosol"/>
    <property type="evidence" value="ECO:0007669"/>
    <property type="project" value="TreeGrafter"/>
</dbReference>
<dbReference type="PROSITE" id="PS50943">
    <property type="entry name" value="HTH_CROC1"/>
    <property type="match status" value="1"/>
</dbReference>
<dbReference type="PANTHER" id="PTHR46797">
    <property type="entry name" value="HTH-TYPE TRANSCRIPTIONAL REGULATOR"/>
    <property type="match status" value="1"/>
</dbReference>
<evidence type="ECO:0000256" key="1">
    <source>
        <dbReference type="ARBA" id="ARBA00023125"/>
    </source>
</evidence>
<protein>
    <submittedName>
        <fullName evidence="3">Helix-turn-helix domain protein</fullName>
    </submittedName>
</protein>
<keyword evidence="1" id="KW-0238">DNA-binding</keyword>
<dbReference type="SUPFAM" id="SSF47413">
    <property type="entry name" value="lambda repressor-like DNA-binding domains"/>
    <property type="match status" value="1"/>
</dbReference>
<gene>
    <name evidence="3" type="ORF">AVDCRST_MAG84-6341</name>
</gene>
<dbReference type="GO" id="GO:0003677">
    <property type="term" value="F:DNA binding"/>
    <property type="evidence" value="ECO:0007669"/>
    <property type="project" value="UniProtKB-KW"/>
</dbReference>
<evidence type="ECO:0000313" key="3">
    <source>
        <dbReference type="EMBL" id="CAA9405456.1"/>
    </source>
</evidence>
<dbReference type="InterPro" id="IPR050807">
    <property type="entry name" value="TransReg_Diox_bact_type"/>
</dbReference>
<dbReference type="PANTHER" id="PTHR46797:SF1">
    <property type="entry name" value="METHYLPHOSPHONATE SYNTHASE"/>
    <property type="match status" value="1"/>
</dbReference>
<accession>A0A6J4P3W7</accession>
<dbReference type="GO" id="GO:0003700">
    <property type="term" value="F:DNA-binding transcription factor activity"/>
    <property type="evidence" value="ECO:0007669"/>
    <property type="project" value="TreeGrafter"/>
</dbReference>
<evidence type="ECO:0000259" key="2">
    <source>
        <dbReference type="PROSITE" id="PS50943"/>
    </source>
</evidence>
<dbReference type="Pfam" id="PF01381">
    <property type="entry name" value="HTH_3"/>
    <property type="match status" value="1"/>
</dbReference>